<evidence type="ECO:0000313" key="3">
    <source>
        <dbReference type="EMBL" id="KZE15348.1"/>
    </source>
</evidence>
<dbReference type="RefSeq" id="WP_066689828.1">
    <property type="nucleotide sequence ID" value="NZ_CP117025.1"/>
</dbReference>
<protein>
    <recommendedName>
        <fullName evidence="2">SPOR domain-containing protein</fullName>
    </recommendedName>
</protein>
<keyword evidence="4" id="KW-1185">Reference proteome</keyword>
<dbReference type="Pfam" id="PF05036">
    <property type="entry name" value="SPOR"/>
    <property type="match status" value="1"/>
</dbReference>
<dbReference type="InterPro" id="IPR007730">
    <property type="entry name" value="SPOR-like_dom"/>
</dbReference>
<evidence type="ECO:0000259" key="2">
    <source>
        <dbReference type="Pfam" id="PF05036"/>
    </source>
</evidence>
<name>A0ABR5YDW6_9SPHN</name>
<evidence type="ECO:0000313" key="4">
    <source>
        <dbReference type="Proteomes" id="UP000076609"/>
    </source>
</evidence>
<dbReference type="SUPFAM" id="SSF48452">
    <property type="entry name" value="TPR-like"/>
    <property type="match status" value="1"/>
</dbReference>
<feature type="domain" description="SPOR" evidence="2">
    <location>
        <begin position="337"/>
        <end position="415"/>
    </location>
</feature>
<proteinExistence type="predicted"/>
<dbReference type="Proteomes" id="UP000076609">
    <property type="component" value="Unassembled WGS sequence"/>
</dbReference>
<reference evidence="4" key="1">
    <citation type="submission" date="2016-01" db="EMBL/GenBank/DDBJ databases">
        <title>Draft genome of Chromobacterium sp. F49.</title>
        <authorList>
            <person name="Hong K.W."/>
        </authorList>
    </citation>
    <scope>NUCLEOTIDE SEQUENCE [LARGE SCALE GENOMIC DNA]</scope>
    <source>
        <strain evidence="4">CN3</strain>
    </source>
</reference>
<feature type="repeat" description="TPR" evidence="1">
    <location>
        <begin position="72"/>
        <end position="105"/>
    </location>
</feature>
<dbReference type="Pfam" id="PF14559">
    <property type="entry name" value="TPR_19"/>
    <property type="match status" value="1"/>
</dbReference>
<dbReference type="SUPFAM" id="SSF110997">
    <property type="entry name" value="Sporulation related repeat"/>
    <property type="match status" value="1"/>
</dbReference>
<organism evidence="3 4">
    <name type="scientific">Sphingomonas hankookensis</name>
    <dbReference type="NCBI Taxonomy" id="563996"/>
    <lineage>
        <taxon>Bacteria</taxon>
        <taxon>Pseudomonadati</taxon>
        <taxon>Pseudomonadota</taxon>
        <taxon>Alphaproteobacteria</taxon>
        <taxon>Sphingomonadales</taxon>
        <taxon>Sphingomonadaceae</taxon>
        <taxon>Sphingomonas</taxon>
    </lineage>
</organism>
<dbReference type="InterPro" id="IPR019734">
    <property type="entry name" value="TPR_rpt"/>
</dbReference>
<keyword evidence="1" id="KW-0802">TPR repeat</keyword>
<dbReference type="InterPro" id="IPR036680">
    <property type="entry name" value="SPOR-like_sf"/>
</dbReference>
<accession>A0ABR5YDW6</accession>
<dbReference type="InterPro" id="IPR011990">
    <property type="entry name" value="TPR-like_helical_dom_sf"/>
</dbReference>
<evidence type="ECO:0000256" key="1">
    <source>
        <dbReference type="PROSITE-ProRule" id="PRU00339"/>
    </source>
</evidence>
<gene>
    <name evidence="3" type="ORF">AVT10_03140</name>
</gene>
<dbReference type="EMBL" id="LQQO01000012">
    <property type="protein sequence ID" value="KZE15348.1"/>
    <property type="molecule type" value="Genomic_DNA"/>
</dbReference>
<sequence>MKTHLLVSIGLATAMLGGSLALVGGGTIAVASSEDGPARKFAVKATKALTKRRAADAVTFAEQAVAFAPRDAAYRALLGRAYLAAGRFASATQAFTDVLTLNPADAKAALNLALAQTATGEWVAARETLTAHAARISPADRGLALALAGDPAGGIALLSEAARDPAATATVRQNLALALALDGRWVDARTVASVDMPPAQVDQRLMEWAAFARPEHAAQQVAALLGVTPSPDRGQPVQLALVEPAAAASVALAQADPVPEVPAAVVAVEPVGDTPIVPAVAAPVQVAAVARPAITFAPRREIVQALPGSYRRQEQPVRMAARSTPRPVRASAPATATGNYYVQLGAFDNAGVARNAWKRMSRNVPRLAALAPQGMQASVRGASFYRLSVGGLARNDATALCGSIRAKGDRCFVRTHAGEQLASWARPERLASR</sequence>
<dbReference type="Gene3D" id="1.25.40.10">
    <property type="entry name" value="Tetratricopeptide repeat domain"/>
    <property type="match status" value="1"/>
</dbReference>
<comment type="caution">
    <text evidence="3">The sequence shown here is derived from an EMBL/GenBank/DDBJ whole genome shotgun (WGS) entry which is preliminary data.</text>
</comment>
<dbReference type="Gene3D" id="3.30.70.1070">
    <property type="entry name" value="Sporulation related repeat"/>
    <property type="match status" value="1"/>
</dbReference>
<dbReference type="PROSITE" id="PS50005">
    <property type="entry name" value="TPR"/>
    <property type="match status" value="1"/>
</dbReference>